<feature type="transmembrane region" description="Helical" evidence="1">
    <location>
        <begin position="138"/>
        <end position="159"/>
    </location>
</feature>
<dbReference type="OrthoDB" id="3221808at2759"/>
<dbReference type="EMBL" id="MU155151">
    <property type="protein sequence ID" value="KAF9483707.1"/>
    <property type="molecule type" value="Genomic_DNA"/>
</dbReference>
<evidence type="ECO:0000313" key="4">
    <source>
        <dbReference type="Proteomes" id="UP000807469"/>
    </source>
</evidence>
<accession>A0A9P5ZA29</accession>
<name>A0A9P5ZA29_9AGAR</name>
<reference evidence="3" key="1">
    <citation type="submission" date="2020-11" db="EMBL/GenBank/DDBJ databases">
        <authorList>
            <consortium name="DOE Joint Genome Institute"/>
            <person name="Ahrendt S."/>
            <person name="Riley R."/>
            <person name="Andreopoulos W."/>
            <person name="Labutti K."/>
            <person name="Pangilinan J."/>
            <person name="Ruiz-Duenas F.J."/>
            <person name="Barrasa J.M."/>
            <person name="Sanchez-Garcia M."/>
            <person name="Camarero S."/>
            <person name="Miyauchi S."/>
            <person name="Serrano A."/>
            <person name="Linde D."/>
            <person name="Babiker R."/>
            <person name="Drula E."/>
            <person name="Ayuso-Fernandez I."/>
            <person name="Pacheco R."/>
            <person name="Padilla G."/>
            <person name="Ferreira P."/>
            <person name="Barriuso J."/>
            <person name="Kellner H."/>
            <person name="Castanera R."/>
            <person name="Alfaro M."/>
            <person name="Ramirez L."/>
            <person name="Pisabarro A.G."/>
            <person name="Kuo A."/>
            <person name="Tritt A."/>
            <person name="Lipzen A."/>
            <person name="He G."/>
            <person name="Yan M."/>
            <person name="Ng V."/>
            <person name="Cullen D."/>
            <person name="Martin F."/>
            <person name="Rosso M.-N."/>
            <person name="Henrissat B."/>
            <person name="Hibbett D."/>
            <person name="Martinez A.T."/>
            <person name="Grigoriev I.V."/>
        </authorList>
    </citation>
    <scope>NUCLEOTIDE SEQUENCE</scope>
    <source>
        <strain evidence="3">CIRM-BRFM 674</strain>
    </source>
</reference>
<evidence type="ECO:0000256" key="1">
    <source>
        <dbReference type="SAM" id="Phobius"/>
    </source>
</evidence>
<sequence>MFQKEAAAEAKWKVEIWKTDLDSLLVFAGLFAAVVSAFVIDLRFHLRPDPVVGALNDIAALLRNDTETPEREHPQFVVQVGFLWYSSLVVTLVGALWGVLAKGWLGELLREPPNNPAERALERWMRDKAAREWKMESVIAGVPLLTQLGLAMFLSGFVVQSFDDNKGIGALVLV</sequence>
<comment type="caution">
    <text evidence="3">The sequence shown here is derived from an EMBL/GenBank/DDBJ whole genome shotgun (WGS) entry which is preliminary data.</text>
</comment>
<keyword evidence="1" id="KW-0812">Transmembrane</keyword>
<evidence type="ECO:0000259" key="2">
    <source>
        <dbReference type="Pfam" id="PF20153"/>
    </source>
</evidence>
<feature type="non-terminal residue" evidence="3">
    <location>
        <position position="174"/>
    </location>
</feature>
<dbReference type="Pfam" id="PF20153">
    <property type="entry name" value="DUF6535"/>
    <property type="match status" value="1"/>
</dbReference>
<dbReference type="InterPro" id="IPR045338">
    <property type="entry name" value="DUF6535"/>
</dbReference>
<evidence type="ECO:0000313" key="3">
    <source>
        <dbReference type="EMBL" id="KAF9483707.1"/>
    </source>
</evidence>
<gene>
    <name evidence="3" type="ORF">BDN70DRAFT_799376</name>
</gene>
<feature type="transmembrane region" description="Helical" evidence="1">
    <location>
        <begin position="82"/>
        <end position="100"/>
    </location>
</feature>
<feature type="transmembrane region" description="Helical" evidence="1">
    <location>
        <begin position="21"/>
        <end position="40"/>
    </location>
</feature>
<keyword evidence="1" id="KW-1133">Transmembrane helix</keyword>
<keyword evidence="4" id="KW-1185">Reference proteome</keyword>
<protein>
    <recommendedName>
        <fullName evidence="2">DUF6535 domain-containing protein</fullName>
    </recommendedName>
</protein>
<feature type="domain" description="DUF6535" evidence="2">
    <location>
        <begin position="3"/>
        <end position="162"/>
    </location>
</feature>
<keyword evidence="1" id="KW-0472">Membrane</keyword>
<proteinExistence type="predicted"/>
<dbReference type="AlphaFoldDB" id="A0A9P5ZA29"/>
<dbReference type="Proteomes" id="UP000807469">
    <property type="component" value="Unassembled WGS sequence"/>
</dbReference>
<organism evidence="3 4">
    <name type="scientific">Pholiota conissans</name>
    <dbReference type="NCBI Taxonomy" id="109636"/>
    <lineage>
        <taxon>Eukaryota</taxon>
        <taxon>Fungi</taxon>
        <taxon>Dikarya</taxon>
        <taxon>Basidiomycota</taxon>
        <taxon>Agaricomycotina</taxon>
        <taxon>Agaricomycetes</taxon>
        <taxon>Agaricomycetidae</taxon>
        <taxon>Agaricales</taxon>
        <taxon>Agaricineae</taxon>
        <taxon>Strophariaceae</taxon>
        <taxon>Pholiota</taxon>
    </lineage>
</organism>